<evidence type="ECO:0000313" key="1">
    <source>
        <dbReference type="EMBL" id="KAF2797652.1"/>
    </source>
</evidence>
<keyword evidence="2" id="KW-1185">Reference proteome</keyword>
<dbReference type="EMBL" id="MU001801">
    <property type="protein sequence ID" value="KAF2797652.1"/>
    <property type="molecule type" value="Genomic_DNA"/>
</dbReference>
<name>A0A6A6XMU0_9PLEO</name>
<gene>
    <name evidence="1" type="ORF">K505DRAFT_358193</name>
</gene>
<proteinExistence type="predicted"/>
<evidence type="ECO:0000313" key="2">
    <source>
        <dbReference type="Proteomes" id="UP000799757"/>
    </source>
</evidence>
<reference evidence="1" key="1">
    <citation type="journal article" date="2020" name="Stud. Mycol.">
        <title>101 Dothideomycetes genomes: a test case for predicting lifestyles and emergence of pathogens.</title>
        <authorList>
            <person name="Haridas S."/>
            <person name="Albert R."/>
            <person name="Binder M."/>
            <person name="Bloem J."/>
            <person name="Labutti K."/>
            <person name="Salamov A."/>
            <person name="Andreopoulos B."/>
            <person name="Baker S."/>
            <person name="Barry K."/>
            <person name="Bills G."/>
            <person name="Bluhm B."/>
            <person name="Cannon C."/>
            <person name="Castanera R."/>
            <person name="Culley D."/>
            <person name="Daum C."/>
            <person name="Ezra D."/>
            <person name="Gonzalez J."/>
            <person name="Henrissat B."/>
            <person name="Kuo A."/>
            <person name="Liang C."/>
            <person name="Lipzen A."/>
            <person name="Lutzoni F."/>
            <person name="Magnuson J."/>
            <person name="Mondo S."/>
            <person name="Nolan M."/>
            <person name="Ohm R."/>
            <person name="Pangilinan J."/>
            <person name="Park H.-J."/>
            <person name="Ramirez L."/>
            <person name="Alfaro M."/>
            <person name="Sun H."/>
            <person name="Tritt A."/>
            <person name="Yoshinaga Y."/>
            <person name="Zwiers L.-H."/>
            <person name="Turgeon B."/>
            <person name="Goodwin S."/>
            <person name="Spatafora J."/>
            <person name="Crous P."/>
            <person name="Grigoriev I."/>
        </authorList>
    </citation>
    <scope>NUCLEOTIDE SEQUENCE</scope>
    <source>
        <strain evidence="1">CBS 109.77</strain>
    </source>
</reference>
<protein>
    <submittedName>
        <fullName evidence="1">Uncharacterized protein</fullName>
    </submittedName>
</protein>
<organism evidence="1 2">
    <name type="scientific">Melanomma pulvis-pyrius CBS 109.77</name>
    <dbReference type="NCBI Taxonomy" id="1314802"/>
    <lineage>
        <taxon>Eukaryota</taxon>
        <taxon>Fungi</taxon>
        <taxon>Dikarya</taxon>
        <taxon>Ascomycota</taxon>
        <taxon>Pezizomycotina</taxon>
        <taxon>Dothideomycetes</taxon>
        <taxon>Pleosporomycetidae</taxon>
        <taxon>Pleosporales</taxon>
        <taxon>Melanommataceae</taxon>
        <taxon>Melanomma</taxon>
    </lineage>
</organism>
<dbReference type="AlphaFoldDB" id="A0A6A6XMU0"/>
<dbReference type="Proteomes" id="UP000799757">
    <property type="component" value="Unassembled WGS sequence"/>
</dbReference>
<sequence length="128" mass="14107">MLVFRFPSTPKSSYVIGAQAAQADFILRTSSLSTEKCGLLHLEALSEHLILSPLSKLIGPDHQLDQQTWTSNARPAFPTNRNCLPSRAVLEGARPQPEVWNEEFSSRLCSQMETVSVHGNPRSTGCIT</sequence>
<accession>A0A6A6XMU0</accession>